<dbReference type="AlphaFoldDB" id="A0A8J5QMQ4"/>
<sequence length="71" mass="8329">MDKEDNKLRDVLVSTHWNSLGGLRSPHLERFASEDEGPGHPTKKYEENNEPSTWKLLSRRVAMINARQWRL</sequence>
<evidence type="ECO:0000313" key="2">
    <source>
        <dbReference type="EMBL" id="KAG8037018.1"/>
    </source>
</evidence>
<reference evidence="2" key="1">
    <citation type="submission" date="2020-03" db="EMBL/GenBank/DDBJ databases">
        <authorList>
            <person name="Chebbi M.A."/>
            <person name="Drezen J.M."/>
        </authorList>
    </citation>
    <scope>NUCLEOTIDE SEQUENCE</scope>
    <source>
        <tissue evidence="2">Whole body</tissue>
    </source>
</reference>
<name>A0A8J5QMQ4_9HYME</name>
<accession>A0A8J5QMQ4</accession>
<reference evidence="2" key="2">
    <citation type="submission" date="2021-04" db="EMBL/GenBank/DDBJ databases">
        <title>Genome-wide patterns of bracovirus chromosomal integration into multiple host tissues during parasitism.</title>
        <authorList>
            <person name="Chebbi M.A.C."/>
        </authorList>
    </citation>
    <scope>NUCLEOTIDE SEQUENCE</scope>
    <source>
        <tissue evidence="2">Whole body</tissue>
    </source>
</reference>
<organism evidence="2 3">
    <name type="scientific">Cotesia typhae</name>
    <dbReference type="NCBI Taxonomy" id="2053667"/>
    <lineage>
        <taxon>Eukaryota</taxon>
        <taxon>Metazoa</taxon>
        <taxon>Ecdysozoa</taxon>
        <taxon>Arthropoda</taxon>
        <taxon>Hexapoda</taxon>
        <taxon>Insecta</taxon>
        <taxon>Pterygota</taxon>
        <taxon>Neoptera</taxon>
        <taxon>Endopterygota</taxon>
        <taxon>Hymenoptera</taxon>
        <taxon>Apocrita</taxon>
        <taxon>Ichneumonoidea</taxon>
        <taxon>Braconidae</taxon>
        <taxon>Microgastrinae</taxon>
        <taxon>Cotesia</taxon>
    </lineage>
</organism>
<dbReference type="EMBL" id="JAAOIC020000048">
    <property type="protein sequence ID" value="KAG8037018.1"/>
    <property type="molecule type" value="Genomic_DNA"/>
</dbReference>
<proteinExistence type="predicted"/>
<evidence type="ECO:0000256" key="1">
    <source>
        <dbReference type="SAM" id="MobiDB-lite"/>
    </source>
</evidence>
<keyword evidence="3" id="KW-1185">Reference proteome</keyword>
<comment type="caution">
    <text evidence="2">The sequence shown here is derived from an EMBL/GenBank/DDBJ whole genome shotgun (WGS) entry which is preliminary data.</text>
</comment>
<dbReference type="Proteomes" id="UP000729913">
    <property type="component" value="Unassembled WGS sequence"/>
</dbReference>
<evidence type="ECO:0000313" key="3">
    <source>
        <dbReference type="Proteomes" id="UP000729913"/>
    </source>
</evidence>
<gene>
    <name evidence="2" type="ORF">G9C98_004340</name>
</gene>
<feature type="region of interest" description="Disordered" evidence="1">
    <location>
        <begin position="27"/>
        <end position="51"/>
    </location>
</feature>
<protein>
    <submittedName>
        <fullName evidence="2">Uncharacterized protein</fullName>
    </submittedName>
</protein>